<evidence type="ECO:0000313" key="2">
    <source>
        <dbReference type="EMBL" id="EKC40155.1"/>
    </source>
</evidence>
<proteinExistence type="predicted"/>
<dbReference type="CDD" id="cd00037">
    <property type="entry name" value="CLECT"/>
    <property type="match status" value="1"/>
</dbReference>
<dbReference type="SUPFAM" id="SSF56436">
    <property type="entry name" value="C-type lectin-like"/>
    <property type="match status" value="1"/>
</dbReference>
<dbReference type="InParanoid" id="K1RFM9"/>
<dbReference type="InterPro" id="IPR016187">
    <property type="entry name" value="CTDL_fold"/>
</dbReference>
<dbReference type="AlphaFoldDB" id="K1RFM9"/>
<evidence type="ECO:0000256" key="1">
    <source>
        <dbReference type="SAM" id="MobiDB-lite"/>
    </source>
</evidence>
<reference evidence="2" key="1">
    <citation type="journal article" date="2012" name="Nature">
        <title>The oyster genome reveals stress adaptation and complexity of shell formation.</title>
        <authorList>
            <person name="Zhang G."/>
            <person name="Fang X."/>
            <person name="Guo X."/>
            <person name="Li L."/>
            <person name="Luo R."/>
            <person name="Xu F."/>
            <person name="Yang P."/>
            <person name="Zhang L."/>
            <person name="Wang X."/>
            <person name="Qi H."/>
            <person name="Xiong Z."/>
            <person name="Que H."/>
            <person name="Xie Y."/>
            <person name="Holland P.W."/>
            <person name="Paps J."/>
            <person name="Zhu Y."/>
            <person name="Wu F."/>
            <person name="Chen Y."/>
            <person name="Wang J."/>
            <person name="Peng C."/>
            <person name="Meng J."/>
            <person name="Yang L."/>
            <person name="Liu J."/>
            <person name="Wen B."/>
            <person name="Zhang N."/>
            <person name="Huang Z."/>
            <person name="Zhu Q."/>
            <person name="Feng Y."/>
            <person name="Mount A."/>
            <person name="Hedgecock D."/>
            <person name="Xu Z."/>
            <person name="Liu Y."/>
            <person name="Domazet-Loso T."/>
            <person name="Du Y."/>
            <person name="Sun X."/>
            <person name="Zhang S."/>
            <person name="Liu B."/>
            <person name="Cheng P."/>
            <person name="Jiang X."/>
            <person name="Li J."/>
            <person name="Fan D."/>
            <person name="Wang W."/>
            <person name="Fu W."/>
            <person name="Wang T."/>
            <person name="Wang B."/>
            <person name="Zhang J."/>
            <person name="Peng Z."/>
            <person name="Li Y."/>
            <person name="Li N."/>
            <person name="Wang J."/>
            <person name="Chen M."/>
            <person name="He Y."/>
            <person name="Tan F."/>
            <person name="Song X."/>
            <person name="Zheng Q."/>
            <person name="Huang R."/>
            <person name="Yang H."/>
            <person name="Du X."/>
            <person name="Chen L."/>
            <person name="Yang M."/>
            <person name="Gaffney P.M."/>
            <person name="Wang S."/>
            <person name="Luo L."/>
            <person name="She Z."/>
            <person name="Ming Y."/>
            <person name="Huang W."/>
            <person name="Zhang S."/>
            <person name="Huang B."/>
            <person name="Zhang Y."/>
            <person name="Qu T."/>
            <person name="Ni P."/>
            <person name="Miao G."/>
            <person name="Wang J."/>
            <person name="Wang Q."/>
            <person name="Steinberg C.E."/>
            <person name="Wang H."/>
            <person name="Li N."/>
            <person name="Qian L."/>
            <person name="Zhang G."/>
            <person name="Li Y."/>
            <person name="Yang H."/>
            <person name="Liu X."/>
            <person name="Wang J."/>
            <person name="Yin Y."/>
            <person name="Wang J."/>
        </authorList>
    </citation>
    <scope>NUCLEOTIDE SEQUENCE [LARGE SCALE GENOMIC DNA]</scope>
    <source>
        <strain evidence="2">05x7-T-G4-1.051#20</strain>
    </source>
</reference>
<evidence type="ECO:0008006" key="3">
    <source>
        <dbReference type="Google" id="ProtNLM"/>
    </source>
</evidence>
<name>K1RFM9_MAGGI</name>
<gene>
    <name evidence="2" type="ORF">CGI_10027797</name>
</gene>
<protein>
    <recommendedName>
        <fullName evidence="3">C-type lectin domain-containing protein</fullName>
    </recommendedName>
</protein>
<sequence>MKVEKLDDEEEIEAEDVMDTLQAPWTSCNRYNGFTSILTCERFCRFVFDSLYLFSHGFIEGTCYCCDKKPGDSDEYFPDDVRESYIPGFCPFNYTGYTYNEHIICLRYEESMMKYHQAADVCQHEGGDLIRLDSLTKHNIMRSFVEEERTLGEVEVWVQGIRDANLTWRYHDSTQLNYTCLRDNQRLFIAMDTELSHYVVPVTSTRKRKGSGEDETGVSRKMRCYHGDKIKDEEPFLSLKTRSYPGDKIGEKTCPSLRIRSNPEDSIDDDKPCPSRKMRCHSRERSNDRTEKHNFNIRGYPGDSIDDDEPCSSRKIRCHARDKRKSRPDIHKLDEDFEFEFSCYDNETKPFSENTSVQGNAKFALNKDFTVSAGSALTSCNIKSTISADVEKIVSEGDGKVLAKKEAAKIEEKTQQAEYNKLTERESKLTVL</sequence>
<feature type="compositionally biased region" description="Basic and acidic residues" evidence="1">
    <location>
        <begin position="281"/>
        <end position="294"/>
    </location>
</feature>
<feature type="region of interest" description="Disordered" evidence="1">
    <location>
        <begin position="241"/>
        <end position="308"/>
    </location>
</feature>
<accession>K1RFM9</accession>
<dbReference type="Gene3D" id="3.10.100.10">
    <property type="entry name" value="Mannose-Binding Protein A, subunit A"/>
    <property type="match status" value="1"/>
</dbReference>
<organism evidence="2">
    <name type="scientific">Magallana gigas</name>
    <name type="common">Pacific oyster</name>
    <name type="synonym">Crassostrea gigas</name>
    <dbReference type="NCBI Taxonomy" id="29159"/>
    <lineage>
        <taxon>Eukaryota</taxon>
        <taxon>Metazoa</taxon>
        <taxon>Spiralia</taxon>
        <taxon>Lophotrochozoa</taxon>
        <taxon>Mollusca</taxon>
        <taxon>Bivalvia</taxon>
        <taxon>Autobranchia</taxon>
        <taxon>Pteriomorphia</taxon>
        <taxon>Ostreida</taxon>
        <taxon>Ostreoidea</taxon>
        <taxon>Ostreidae</taxon>
        <taxon>Magallana</taxon>
    </lineage>
</organism>
<dbReference type="EMBL" id="JH818873">
    <property type="protein sequence ID" value="EKC40155.1"/>
    <property type="molecule type" value="Genomic_DNA"/>
</dbReference>
<dbReference type="InterPro" id="IPR016186">
    <property type="entry name" value="C-type_lectin-like/link_sf"/>
</dbReference>
<dbReference type="HOGENOM" id="CLU_635004_0_0_1"/>